<dbReference type="Proteomes" id="UP000591537">
    <property type="component" value="Unassembled WGS sequence"/>
</dbReference>
<accession>A0A7W9TJ65</accession>
<evidence type="ECO:0000256" key="1">
    <source>
        <dbReference type="SAM" id="MobiDB-lite"/>
    </source>
</evidence>
<comment type="caution">
    <text evidence="2">The sequence shown here is derived from an EMBL/GenBank/DDBJ whole genome shotgun (WGS) entry which is preliminary data.</text>
</comment>
<evidence type="ECO:0008006" key="4">
    <source>
        <dbReference type="Google" id="ProtNLM"/>
    </source>
</evidence>
<protein>
    <recommendedName>
        <fullName evidence="4">Helix-turn-helix domain-containing protein</fullName>
    </recommendedName>
</protein>
<proteinExistence type="predicted"/>
<evidence type="ECO:0000313" key="3">
    <source>
        <dbReference type="Proteomes" id="UP000591537"/>
    </source>
</evidence>
<organism evidence="2 3">
    <name type="scientific">Streptomyces paradoxus</name>
    <dbReference type="NCBI Taxonomy" id="66375"/>
    <lineage>
        <taxon>Bacteria</taxon>
        <taxon>Bacillati</taxon>
        <taxon>Actinomycetota</taxon>
        <taxon>Actinomycetes</taxon>
        <taxon>Kitasatosporales</taxon>
        <taxon>Streptomycetaceae</taxon>
        <taxon>Streptomyces</taxon>
    </lineage>
</organism>
<feature type="compositionally biased region" description="Polar residues" evidence="1">
    <location>
        <begin position="254"/>
        <end position="269"/>
    </location>
</feature>
<evidence type="ECO:0000313" key="2">
    <source>
        <dbReference type="EMBL" id="MBB6081061.1"/>
    </source>
</evidence>
<dbReference type="EMBL" id="JACHGV010000015">
    <property type="protein sequence ID" value="MBB6081061.1"/>
    <property type="molecule type" value="Genomic_DNA"/>
</dbReference>
<name>A0A7W9TJ65_9ACTN</name>
<sequence>MNGARIRRGSMAGDQFTQIANGLFRDNRLSYKAKGIFGYISTHQDGWQVTVAGLVRSGPDGRDAVRTGLQELETHGYLVRERLRRTNGTLGEIVYSITDHPTFVDALMADAATALHAPSAPKDGRGDYGKGIRRGSMAGDQFTQIANGLFRDSRMSFKAKGLFGLISTHREGWHMTVADLARRGREGVDAVTTGLEELARYGFLQRDRDRNPDGTLGSAMYVITDLPALQNARSQPESGNPGLDNPTLADRPTKNTISKKTNKQKTSSVPPCARGERTSGRPAAAAAAKGAVTPAPQDLDPGTRLLLSIGSAHPELLLQEKALYDQGRVMTAMLDAGWSSEQLRHVITSRPLPSRIRTSVDAIVAARLRSAQLYPPPVACVDDVDEGEASWAVHPSTTSAAARTVDQAITYRALVECAGCGRPGTAPGEDLCPACLDWPLCRTCPGPTPRRAHPDGDGRCATCTSALAAMTDLLEGSTS</sequence>
<feature type="region of interest" description="Disordered" evidence="1">
    <location>
        <begin position="232"/>
        <end position="299"/>
    </location>
</feature>
<gene>
    <name evidence="2" type="ORF">HNR57_007012</name>
</gene>
<dbReference type="AlphaFoldDB" id="A0A7W9TJ65"/>
<dbReference type="RefSeq" id="WP_246555234.1">
    <property type="nucleotide sequence ID" value="NZ_BAAARS010000012.1"/>
</dbReference>
<keyword evidence="3" id="KW-1185">Reference proteome</keyword>
<reference evidence="2 3" key="1">
    <citation type="submission" date="2020-08" db="EMBL/GenBank/DDBJ databases">
        <title>Genomic Encyclopedia of Type Strains, Phase IV (KMG-IV): sequencing the most valuable type-strain genomes for metagenomic binning, comparative biology and taxonomic classification.</title>
        <authorList>
            <person name="Goeker M."/>
        </authorList>
    </citation>
    <scope>NUCLEOTIDE SEQUENCE [LARGE SCALE GENOMIC DNA]</scope>
    <source>
        <strain evidence="2 3">DSM 43350</strain>
    </source>
</reference>
<feature type="compositionally biased region" description="Low complexity" evidence="1">
    <location>
        <begin position="282"/>
        <end position="296"/>
    </location>
</feature>